<feature type="domain" description="Jacalin-type lectin" evidence="3">
    <location>
        <begin position="28"/>
        <end position="78"/>
    </location>
</feature>
<dbReference type="InterPro" id="IPR001229">
    <property type="entry name" value="Jacalin-like_lectin_dom"/>
</dbReference>
<feature type="region of interest" description="Disordered" evidence="2">
    <location>
        <begin position="29"/>
        <end position="48"/>
    </location>
</feature>
<reference evidence="4" key="4">
    <citation type="submission" date="2019-03" db="UniProtKB">
        <authorList>
            <consortium name="EnsemblPlants"/>
        </authorList>
    </citation>
    <scope>IDENTIFICATION</scope>
</reference>
<reference evidence="4" key="5">
    <citation type="journal article" date="2021" name="G3 (Bethesda)">
        <title>Aegilops tauschii genome assembly Aet v5.0 features greater sequence contiguity and improved annotation.</title>
        <authorList>
            <person name="Wang L."/>
            <person name="Zhu T."/>
            <person name="Rodriguez J.C."/>
            <person name="Deal K.R."/>
            <person name="Dubcovsky J."/>
            <person name="McGuire P.E."/>
            <person name="Lux T."/>
            <person name="Spannagl M."/>
            <person name="Mayer K.F.X."/>
            <person name="Baldrich P."/>
            <person name="Meyers B.C."/>
            <person name="Huo N."/>
            <person name="Gu Y.Q."/>
            <person name="Zhou H."/>
            <person name="Devos K.M."/>
            <person name="Bennetzen J.L."/>
            <person name="Unver T."/>
            <person name="Budak H."/>
            <person name="Gulick P.J."/>
            <person name="Galiba G."/>
            <person name="Kalapos B."/>
            <person name="Nelson D.R."/>
            <person name="Li P."/>
            <person name="You F.M."/>
            <person name="Luo M.C."/>
            <person name="Dvorak J."/>
        </authorList>
    </citation>
    <scope>NUCLEOTIDE SEQUENCE [LARGE SCALE GENOMIC DNA]</scope>
    <source>
        <strain evidence="4">cv. AL8/78</strain>
    </source>
</reference>
<reference evidence="5" key="2">
    <citation type="journal article" date="2017" name="Nat. Plants">
        <title>The Aegilops tauschii genome reveals multiple impacts of transposons.</title>
        <authorList>
            <person name="Zhao G."/>
            <person name="Zou C."/>
            <person name="Li K."/>
            <person name="Wang K."/>
            <person name="Li T."/>
            <person name="Gao L."/>
            <person name="Zhang X."/>
            <person name="Wang H."/>
            <person name="Yang Z."/>
            <person name="Liu X."/>
            <person name="Jiang W."/>
            <person name="Mao L."/>
            <person name="Kong X."/>
            <person name="Jiao Y."/>
            <person name="Jia J."/>
        </authorList>
    </citation>
    <scope>NUCLEOTIDE SEQUENCE [LARGE SCALE GENOMIC DNA]</scope>
    <source>
        <strain evidence="5">cv. AL8/78</strain>
    </source>
</reference>
<accession>A0A452XI39</accession>
<dbReference type="Proteomes" id="UP000015105">
    <property type="component" value="Chromosome 1D"/>
</dbReference>
<name>A0A452XI39_AEGTS</name>
<protein>
    <recommendedName>
        <fullName evidence="3">Jacalin-type lectin domain-containing protein</fullName>
    </recommendedName>
</protein>
<dbReference type="Pfam" id="PF01419">
    <property type="entry name" value="Jacalin"/>
    <property type="match status" value="1"/>
</dbReference>
<dbReference type="AlphaFoldDB" id="A0A452XI39"/>
<dbReference type="PROSITE" id="PS51752">
    <property type="entry name" value="JACALIN_LECTIN"/>
    <property type="match status" value="1"/>
</dbReference>
<evidence type="ECO:0000256" key="2">
    <source>
        <dbReference type="SAM" id="MobiDB-lite"/>
    </source>
</evidence>
<evidence type="ECO:0000259" key="3">
    <source>
        <dbReference type="PROSITE" id="PS51752"/>
    </source>
</evidence>
<sequence>NKPSHSCCPTHRCCFGWFDKATAKMSKPVKIGPWGGNSGSERDVQPKPTRMVSVTVSSGAIIDAIAFTYVGTDNAQHS</sequence>
<dbReference type="InterPro" id="IPR036404">
    <property type="entry name" value="Jacalin-like_lectin_dom_sf"/>
</dbReference>
<organism evidence="4 5">
    <name type="scientific">Aegilops tauschii subsp. strangulata</name>
    <name type="common">Goatgrass</name>
    <dbReference type="NCBI Taxonomy" id="200361"/>
    <lineage>
        <taxon>Eukaryota</taxon>
        <taxon>Viridiplantae</taxon>
        <taxon>Streptophyta</taxon>
        <taxon>Embryophyta</taxon>
        <taxon>Tracheophyta</taxon>
        <taxon>Spermatophyta</taxon>
        <taxon>Magnoliopsida</taxon>
        <taxon>Liliopsida</taxon>
        <taxon>Poales</taxon>
        <taxon>Poaceae</taxon>
        <taxon>BOP clade</taxon>
        <taxon>Pooideae</taxon>
        <taxon>Triticodae</taxon>
        <taxon>Triticeae</taxon>
        <taxon>Triticinae</taxon>
        <taxon>Aegilops</taxon>
    </lineage>
</organism>
<evidence type="ECO:0000313" key="4">
    <source>
        <dbReference type="EnsemblPlants" id="AET1Gv20005800.2"/>
    </source>
</evidence>
<evidence type="ECO:0000313" key="5">
    <source>
        <dbReference type="Proteomes" id="UP000015105"/>
    </source>
</evidence>
<dbReference type="EnsemblPlants" id="AET1Gv20005800.2">
    <property type="protein sequence ID" value="AET1Gv20005800.2"/>
    <property type="gene ID" value="AET1Gv20005800"/>
</dbReference>
<reference evidence="4" key="3">
    <citation type="journal article" date="2017" name="Nature">
        <title>Genome sequence of the progenitor of the wheat D genome Aegilops tauschii.</title>
        <authorList>
            <person name="Luo M.C."/>
            <person name="Gu Y.Q."/>
            <person name="Puiu D."/>
            <person name="Wang H."/>
            <person name="Twardziok S.O."/>
            <person name="Deal K.R."/>
            <person name="Huo N."/>
            <person name="Zhu T."/>
            <person name="Wang L."/>
            <person name="Wang Y."/>
            <person name="McGuire P.E."/>
            <person name="Liu S."/>
            <person name="Long H."/>
            <person name="Ramasamy R.K."/>
            <person name="Rodriguez J.C."/>
            <person name="Van S.L."/>
            <person name="Yuan L."/>
            <person name="Wang Z."/>
            <person name="Xia Z."/>
            <person name="Xiao L."/>
            <person name="Anderson O.D."/>
            <person name="Ouyang S."/>
            <person name="Liang Y."/>
            <person name="Zimin A.V."/>
            <person name="Pertea G."/>
            <person name="Qi P."/>
            <person name="Bennetzen J.L."/>
            <person name="Dai X."/>
            <person name="Dawson M.W."/>
            <person name="Muller H.G."/>
            <person name="Kugler K."/>
            <person name="Rivarola-Duarte L."/>
            <person name="Spannagl M."/>
            <person name="Mayer K.F.X."/>
            <person name="Lu F.H."/>
            <person name="Bevan M.W."/>
            <person name="Leroy P."/>
            <person name="Li P."/>
            <person name="You F.M."/>
            <person name="Sun Q."/>
            <person name="Liu Z."/>
            <person name="Lyons E."/>
            <person name="Wicker T."/>
            <person name="Salzberg S.L."/>
            <person name="Devos K.M."/>
            <person name="Dvorak J."/>
        </authorList>
    </citation>
    <scope>NUCLEOTIDE SEQUENCE [LARGE SCALE GENOMIC DNA]</scope>
    <source>
        <strain evidence="4">cv. AL8/78</strain>
    </source>
</reference>
<keyword evidence="5" id="KW-1185">Reference proteome</keyword>
<dbReference type="SUPFAM" id="SSF51101">
    <property type="entry name" value="Mannose-binding lectins"/>
    <property type="match status" value="1"/>
</dbReference>
<dbReference type="Gramene" id="AET1Gv20005800.2">
    <property type="protein sequence ID" value="AET1Gv20005800.2"/>
    <property type="gene ID" value="AET1Gv20005800"/>
</dbReference>
<evidence type="ECO:0000256" key="1">
    <source>
        <dbReference type="ARBA" id="ARBA00022734"/>
    </source>
</evidence>
<proteinExistence type="predicted"/>
<dbReference type="PANTHER" id="PTHR46506">
    <property type="entry name" value="OS05G0143600 PROTEIN"/>
    <property type="match status" value="1"/>
</dbReference>
<keyword evidence="1" id="KW-0430">Lectin</keyword>
<reference evidence="5" key="1">
    <citation type="journal article" date="2014" name="Science">
        <title>Ancient hybridizations among the ancestral genomes of bread wheat.</title>
        <authorList>
            <consortium name="International Wheat Genome Sequencing Consortium,"/>
            <person name="Marcussen T."/>
            <person name="Sandve S.R."/>
            <person name="Heier L."/>
            <person name="Spannagl M."/>
            <person name="Pfeifer M."/>
            <person name="Jakobsen K.S."/>
            <person name="Wulff B.B."/>
            <person name="Steuernagel B."/>
            <person name="Mayer K.F."/>
            <person name="Olsen O.A."/>
        </authorList>
    </citation>
    <scope>NUCLEOTIDE SEQUENCE [LARGE SCALE GENOMIC DNA]</scope>
    <source>
        <strain evidence="5">cv. AL8/78</strain>
    </source>
</reference>
<dbReference type="GO" id="GO:0030246">
    <property type="term" value="F:carbohydrate binding"/>
    <property type="evidence" value="ECO:0007669"/>
    <property type="project" value="UniProtKB-KW"/>
</dbReference>
<dbReference type="Gene3D" id="2.100.10.30">
    <property type="entry name" value="Jacalin-like lectin domain"/>
    <property type="match status" value="1"/>
</dbReference>